<dbReference type="CDD" id="cd00082">
    <property type="entry name" value="HisKA"/>
    <property type="match status" value="1"/>
</dbReference>
<gene>
    <name evidence="10" type="ORF">BX591_104102</name>
</gene>
<dbReference type="Gene3D" id="3.30.450.20">
    <property type="entry name" value="PAS domain"/>
    <property type="match status" value="2"/>
</dbReference>
<dbReference type="InterPro" id="IPR003594">
    <property type="entry name" value="HATPase_dom"/>
</dbReference>
<evidence type="ECO:0000256" key="5">
    <source>
        <dbReference type="ARBA" id="ARBA00022679"/>
    </source>
</evidence>
<dbReference type="Gene3D" id="1.10.287.130">
    <property type="match status" value="1"/>
</dbReference>
<evidence type="ECO:0000313" key="11">
    <source>
        <dbReference type="Proteomes" id="UP000248918"/>
    </source>
</evidence>
<dbReference type="Pfam" id="PF08447">
    <property type="entry name" value="PAS_3"/>
    <property type="match status" value="1"/>
</dbReference>
<dbReference type="EMBL" id="QLTK01000004">
    <property type="protein sequence ID" value="RAS35775.1"/>
    <property type="molecule type" value="Genomic_DNA"/>
</dbReference>
<dbReference type="FunFam" id="3.30.565.10:FF:000006">
    <property type="entry name" value="Sensor histidine kinase WalK"/>
    <property type="match status" value="1"/>
</dbReference>
<feature type="domain" description="PAC" evidence="9">
    <location>
        <begin position="283"/>
        <end position="335"/>
    </location>
</feature>
<dbReference type="AlphaFoldDB" id="A0A329CYG4"/>
<dbReference type="SUPFAM" id="SSF55785">
    <property type="entry name" value="PYP-like sensor domain (PAS domain)"/>
    <property type="match status" value="2"/>
</dbReference>
<dbReference type="InterPro" id="IPR000700">
    <property type="entry name" value="PAS-assoc_C"/>
</dbReference>
<evidence type="ECO:0000259" key="8">
    <source>
        <dbReference type="PROSITE" id="PS50112"/>
    </source>
</evidence>
<dbReference type="PRINTS" id="PR00344">
    <property type="entry name" value="BCTRLSENSOR"/>
</dbReference>
<proteinExistence type="predicted"/>
<evidence type="ECO:0000313" key="10">
    <source>
        <dbReference type="EMBL" id="RAS35775.1"/>
    </source>
</evidence>
<dbReference type="InterPro" id="IPR035965">
    <property type="entry name" value="PAS-like_dom_sf"/>
</dbReference>
<dbReference type="NCBIfam" id="TIGR00229">
    <property type="entry name" value="sensory_box"/>
    <property type="match status" value="1"/>
</dbReference>
<evidence type="ECO:0000256" key="6">
    <source>
        <dbReference type="ARBA" id="ARBA00022777"/>
    </source>
</evidence>
<dbReference type="GO" id="GO:0000155">
    <property type="term" value="F:phosphorelay sensor kinase activity"/>
    <property type="evidence" value="ECO:0007669"/>
    <property type="project" value="InterPro"/>
</dbReference>
<feature type="domain" description="PAS" evidence="8">
    <location>
        <begin position="208"/>
        <end position="280"/>
    </location>
</feature>
<dbReference type="Pfam" id="PF00989">
    <property type="entry name" value="PAS"/>
    <property type="match status" value="1"/>
</dbReference>
<dbReference type="GO" id="GO:0005886">
    <property type="term" value="C:plasma membrane"/>
    <property type="evidence" value="ECO:0007669"/>
    <property type="project" value="UniProtKB-SubCell"/>
</dbReference>
<dbReference type="SMART" id="SM00388">
    <property type="entry name" value="HisKA"/>
    <property type="match status" value="1"/>
</dbReference>
<sequence length="575" mass="63690">MPRVGGVRERRLKRAGKMLMDSRHQNPARPSHPFDAATAFESLPDAYLILNHRYEIVLANARYLELTGQSLSNLLGKSILDVNQFGPTEQREARRAWLGGVLHELSAGEAKWSPLFRYEMPESRRGDNGSDNNGGSDAPQGVPRYWKIKASRLGAHHGQGGQIALRVSEVTQGLSDYERDQRERAKLRSQAQLRLLLADEAKAQLREHQERFHLALAFSQLGAWELDPATGVIECTDQCKSNFGLVASSALTEQRLLEEVVHPDDRERVREAMHQGLASHEHFDVDYRVGWASGAIRWILVRGVGRFTPDGTLSSVIGFTLDITARKEVELEQREIAASEKRAREHSERLAMAMDHFVTTVSHELRSPLSAILSWADLLQRAADPSHVTRATDVIRRNARQLSHMVDDLLDSGAIVTGKLSVNLQPVDLGALAGIVAEDMRMHAEAKGLQLIADDLTSAMVLADESRMKQVVWNLVSNAVKFCPQGRVTLSVRAEGERVELAVHDTGLGLDGESLERIFERFQQFSPEGSGRVAGLGLGLWLVKNLVDLHGGTIVAESPGLGQGATFRVRLPVYR</sequence>
<evidence type="ECO:0000256" key="1">
    <source>
        <dbReference type="ARBA" id="ARBA00000085"/>
    </source>
</evidence>
<evidence type="ECO:0000256" key="3">
    <source>
        <dbReference type="ARBA" id="ARBA00012438"/>
    </source>
</evidence>
<dbReference type="InterPro" id="IPR003661">
    <property type="entry name" value="HisK_dim/P_dom"/>
</dbReference>
<evidence type="ECO:0000256" key="4">
    <source>
        <dbReference type="ARBA" id="ARBA00022553"/>
    </source>
</evidence>
<dbReference type="Pfam" id="PF00512">
    <property type="entry name" value="HisKA"/>
    <property type="match status" value="1"/>
</dbReference>
<dbReference type="GO" id="GO:0006355">
    <property type="term" value="P:regulation of DNA-templated transcription"/>
    <property type="evidence" value="ECO:0007669"/>
    <property type="project" value="InterPro"/>
</dbReference>
<dbReference type="SMART" id="SM00091">
    <property type="entry name" value="PAS"/>
    <property type="match status" value="2"/>
</dbReference>
<dbReference type="SUPFAM" id="SSF55874">
    <property type="entry name" value="ATPase domain of HSP90 chaperone/DNA topoisomerase II/histidine kinase"/>
    <property type="match status" value="1"/>
</dbReference>
<dbReference type="SUPFAM" id="SSF47384">
    <property type="entry name" value="Homodimeric domain of signal transducing histidine kinase"/>
    <property type="match status" value="1"/>
</dbReference>
<dbReference type="InterPro" id="IPR036097">
    <property type="entry name" value="HisK_dim/P_sf"/>
</dbReference>
<keyword evidence="5" id="KW-0808">Transferase</keyword>
<dbReference type="InterPro" id="IPR036890">
    <property type="entry name" value="HATPase_C_sf"/>
</dbReference>
<dbReference type="PANTHER" id="PTHR43547:SF2">
    <property type="entry name" value="HYBRID SIGNAL TRANSDUCTION HISTIDINE KINASE C"/>
    <property type="match status" value="1"/>
</dbReference>
<dbReference type="Gene3D" id="3.30.565.10">
    <property type="entry name" value="Histidine kinase-like ATPase, C-terminal domain"/>
    <property type="match status" value="1"/>
</dbReference>
<dbReference type="InterPro" id="IPR000014">
    <property type="entry name" value="PAS"/>
</dbReference>
<comment type="caution">
    <text evidence="10">The sequence shown here is derived from an EMBL/GenBank/DDBJ whole genome shotgun (WGS) entry which is preliminary data.</text>
</comment>
<dbReference type="Pfam" id="PF02518">
    <property type="entry name" value="HATPase_c"/>
    <property type="match status" value="1"/>
</dbReference>
<evidence type="ECO:0000256" key="2">
    <source>
        <dbReference type="ARBA" id="ARBA00004429"/>
    </source>
</evidence>
<feature type="domain" description="PAS" evidence="8">
    <location>
        <begin position="39"/>
        <end position="80"/>
    </location>
</feature>
<dbReference type="SMART" id="SM00387">
    <property type="entry name" value="HATPase_c"/>
    <property type="match status" value="1"/>
</dbReference>
<dbReference type="PROSITE" id="PS50112">
    <property type="entry name" value="PAS"/>
    <property type="match status" value="2"/>
</dbReference>
<dbReference type="PROSITE" id="PS50113">
    <property type="entry name" value="PAC"/>
    <property type="match status" value="1"/>
</dbReference>
<reference evidence="10 11" key="1">
    <citation type="submission" date="2018-06" db="EMBL/GenBank/DDBJ databases">
        <title>Genomic Encyclopedia of Type Strains, Phase III (KMG-III): the genomes of soil and plant-associated and newly described type strains.</title>
        <authorList>
            <person name="Whitman W."/>
        </authorList>
    </citation>
    <scope>NUCLEOTIDE SEQUENCE [LARGE SCALE GENOMIC DNA]</scope>
    <source>
        <strain evidence="10 11">LMG 23644</strain>
    </source>
</reference>
<organism evidence="10 11">
    <name type="scientific">Paraburkholderia bryophila</name>
    <dbReference type="NCBI Taxonomy" id="420952"/>
    <lineage>
        <taxon>Bacteria</taxon>
        <taxon>Pseudomonadati</taxon>
        <taxon>Pseudomonadota</taxon>
        <taxon>Betaproteobacteria</taxon>
        <taxon>Burkholderiales</taxon>
        <taxon>Burkholderiaceae</taxon>
        <taxon>Paraburkholderia</taxon>
    </lineage>
</organism>
<evidence type="ECO:0000259" key="7">
    <source>
        <dbReference type="PROSITE" id="PS50109"/>
    </source>
</evidence>
<dbReference type="CDD" id="cd00130">
    <property type="entry name" value="PAS"/>
    <property type="match status" value="2"/>
</dbReference>
<dbReference type="InterPro" id="IPR013655">
    <property type="entry name" value="PAS_fold_3"/>
</dbReference>
<accession>A0A329CYG4</accession>
<keyword evidence="4" id="KW-0597">Phosphoprotein</keyword>
<dbReference type="InterPro" id="IPR005467">
    <property type="entry name" value="His_kinase_dom"/>
</dbReference>
<feature type="domain" description="Histidine kinase" evidence="7">
    <location>
        <begin position="360"/>
        <end position="575"/>
    </location>
</feature>
<keyword evidence="6" id="KW-0418">Kinase</keyword>
<name>A0A329CYG4_9BURK</name>
<comment type="subcellular location">
    <subcellularLocation>
        <location evidence="2">Cell inner membrane</location>
        <topology evidence="2">Multi-pass membrane protein</topology>
    </subcellularLocation>
</comment>
<comment type="catalytic activity">
    <reaction evidence="1">
        <text>ATP + protein L-histidine = ADP + protein N-phospho-L-histidine.</text>
        <dbReference type="EC" id="2.7.13.3"/>
    </reaction>
</comment>
<dbReference type="EC" id="2.7.13.3" evidence="3"/>
<dbReference type="InterPro" id="IPR004358">
    <property type="entry name" value="Sig_transdc_His_kin-like_C"/>
</dbReference>
<evidence type="ECO:0000259" key="9">
    <source>
        <dbReference type="PROSITE" id="PS50113"/>
    </source>
</evidence>
<dbReference type="Proteomes" id="UP000248918">
    <property type="component" value="Unassembled WGS sequence"/>
</dbReference>
<dbReference type="PANTHER" id="PTHR43547">
    <property type="entry name" value="TWO-COMPONENT HISTIDINE KINASE"/>
    <property type="match status" value="1"/>
</dbReference>
<dbReference type="InterPro" id="IPR013767">
    <property type="entry name" value="PAS_fold"/>
</dbReference>
<protein>
    <recommendedName>
        <fullName evidence="3">histidine kinase</fullName>
        <ecNumber evidence="3">2.7.13.3</ecNumber>
    </recommendedName>
</protein>
<dbReference type="PROSITE" id="PS50109">
    <property type="entry name" value="HIS_KIN"/>
    <property type="match status" value="1"/>
</dbReference>
<dbReference type="Gene3D" id="2.10.70.100">
    <property type="match status" value="1"/>
</dbReference>